<organism evidence="2 3">
    <name type="scientific">Monoraphidium neglectum</name>
    <dbReference type="NCBI Taxonomy" id="145388"/>
    <lineage>
        <taxon>Eukaryota</taxon>
        <taxon>Viridiplantae</taxon>
        <taxon>Chlorophyta</taxon>
        <taxon>core chlorophytes</taxon>
        <taxon>Chlorophyceae</taxon>
        <taxon>CS clade</taxon>
        <taxon>Sphaeropleales</taxon>
        <taxon>Selenastraceae</taxon>
        <taxon>Monoraphidium</taxon>
    </lineage>
</organism>
<sequence length="185" mass="18252">MREQLQSLERALAAASATGSGSPSSSSSSTTTTSAAAGPSSSSSLVTTAACSSSSRAASGVRRRQDADQLTVRTAAGALVDLLVPNLDCDALQPATAPRLAAAGHVSVCTGRKCCAQGANETLAAARAAAAGSGVEVAPSKCMGKCGRGPCVRVRVEGREGSALTKGVSAAAAEVLLRQQFGVEC</sequence>
<proteinExistence type="predicted"/>
<dbReference type="GeneID" id="25737420"/>
<gene>
    <name evidence="2" type="ORF">MNEG_4543</name>
</gene>
<evidence type="ECO:0000313" key="2">
    <source>
        <dbReference type="EMBL" id="KIZ03414.1"/>
    </source>
</evidence>
<dbReference type="RefSeq" id="XP_013902433.1">
    <property type="nucleotide sequence ID" value="XM_014046979.1"/>
</dbReference>
<dbReference type="EMBL" id="KK100855">
    <property type="protein sequence ID" value="KIZ03414.1"/>
    <property type="molecule type" value="Genomic_DNA"/>
</dbReference>
<dbReference type="CDD" id="cd02980">
    <property type="entry name" value="TRX_Fd_family"/>
    <property type="match status" value="1"/>
</dbReference>
<feature type="region of interest" description="Disordered" evidence="1">
    <location>
        <begin position="1"/>
        <end position="46"/>
    </location>
</feature>
<evidence type="ECO:0000256" key="1">
    <source>
        <dbReference type="SAM" id="MobiDB-lite"/>
    </source>
</evidence>
<keyword evidence="3" id="KW-1185">Reference proteome</keyword>
<name>A0A0D2L990_9CHLO</name>
<feature type="compositionally biased region" description="Low complexity" evidence="1">
    <location>
        <begin position="11"/>
        <end position="46"/>
    </location>
</feature>
<dbReference type="Proteomes" id="UP000054498">
    <property type="component" value="Unassembled WGS sequence"/>
</dbReference>
<dbReference type="AlphaFoldDB" id="A0A0D2L990"/>
<dbReference type="SUPFAM" id="SSF52833">
    <property type="entry name" value="Thioredoxin-like"/>
    <property type="match status" value="1"/>
</dbReference>
<dbReference type="InterPro" id="IPR036249">
    <property type="entry name" value="Thioredoxin-like_sf"/>
</dbReference>
<reference evidence="2 3" key="1">
    <citation type="journal article" date="2013" name="BMC Genomics">
        <title>Reconstruction of the lipid metabolism for the microalga Monoraphidium neglectum from its genome sequence reveals characteristics suitable for biofuel production.</title>
        <authorList>
            <person name="Bogen C."/>
            <person name="Al-Dilaimi A."/>
            <person name="Albersmeier A."/>
            <person name="Wichmann J."/>
            <person name="Grundmann M."/>
            <person name="Rupp O."/>
            <person name="Lauersen K.J."/>
            <person name="Blifernez-Klassen O."/>
            <person name="Kalinowski J."/>
            <person name="Goesmann A."/>
            <person name="Mussgnug J.H."/>
            <person name="Kruse O."/>
        </authorList>
    </citation>
    <scope>NUCLEOTIDE SEQUENCE [LARGE SCALE GENOMIC DNA]</scope>
    <source>
        <strain evidence="2 3">SAG 48.87</strain>
    </source>
</reference>
<dbReference type="Gene3D" id="3.40.30.10">
    <property type="entry name" value="Glutaredoxin"/>
    <property type="match status" value="1"/>
</dbReference>
<accession>A0A0D2L990</accession>
<protein>
    <submittedName>
        <fullName evidence="2">Uncharacterized protein</fullName>
    </submittedName>
</protein>
<dbReference type="KEGG" id="mng:MNEG_4543"/>
<dbReference type="OrthoDB" id="913780at2759"/>
<evidence type="ECO:0000313" key="3">
    <source>
        <dbReference type="Proteomes" id="UP000054498"/>
    </source>
</evidence>